<comment type="caution">
    <text evidence="2">The sequence shown here is derived from an EMBL/GenBank/DDBJ whole genome shotgun (WGS) entry which is preliminary data.</text>
</comment>
<sequence length="145" mass="15652">MSKSATSDPAAASGMATTLWLLLQTLWVGGLWILHFMVLPGLSAAKLAPLLIEEVARALVPQMVIVTLVCVLLQAGLLAKVAGLSALWRERRGQLLLATLVVALGLLASLEGWPQALYVQRFSYLLLAFFGLLLVQQPVPVRKQP</sequence>
<feature type="transmembrane region" description="Helical" evidence="1">
    <location>
        <begin position="93"/>
        <end position="110"/>
    </location>
</feature>
<dbReference type="EMBL" id="QJUL01000003">
    <property type="protein sequence ID" value="TBU96708.1"/>
    <property type="molecule type" value="Genomic_DNA"/>
</dbReference>
<keyword evidence="1" id="KW-1133">Transmembrane helix</keyword>
<reference evidence="2 3" key="1">
    <citation type="submission" date="2018-06" db="EMBL/GenBank/DDBJ databases">
        <title>Three novel Pseudomonas species isolated from symptomatic oak.</title>
        <authorList>
            <person name="Bueno-Gonzalez V."/>
            <person name="Brady C."/>
        </authorList>
    </citation>
    <scope>NUCLEOTIDE SEQUENCE [LARGE SCALE GENOMIC DNA]</scope>
    <source>
        <strain evidence="2 3">P6B</strain>
    </source>
</reference>
<proteinExistence type="predicted"/>
<feature type="transmembrane region" description="Helical" evidence="1">
    <location>
        <begin position="20"/>
        <end position="39"/>
    </location>
</feature>
<evidence type="ECO:0000313" key="2">
    <source>
        <dbReference type="EMBL" id="TBU96708.1"/>
    </source>
</evidence>
<dbReference type="AlphaFoldDB" id="A0A4Q9R7V6"/>
<protein>
    <submittedName>
        <fullName evidence="2">DUF4149 domain-containing protein</fullName>
    </submittedName>
</protein>
<evidence type="ECO:0000256" key="1">
    <source>
        <dbReference type="SAM" id="Phobius"/>
    </source>
</evidence>
<feature type="transmembrane region" description="Helical" evidence="1">
    <location>
        <begin position="59"/>
        <end position="81"/>
    </location>
</feature>
<gene>
    <name evidence="2" type="ORF">DNK44_03560</name>
</gene>
<accession>A0A4Q9R7V6</accession>
<dbReference type="OrthoDB" id="6894044at2"/>
<feature type="transmembrane region" description="Helical" evidence="1">
    <location>
        <begin position="116"/>
        <end position="135"/>
    </location>
</feature>
<evidence type="ECO:0000313" key="3">
    <source>
        <dbReference type="Proteomes" id="UP000293172"/>
    </source>
</evidence>
<dbReference type="Proteomes" id="UP000293172">
    <property type="component" value="Unassembled WGS sequence"/>
</dbReference>
<keyword evidence="1" id="KW-0472">Membrane</keyword>
<keyword evidence="1" id="KW-0812">Transmembrane</keyword>
<organism evidence="2 3">
    <name type="scientific">Phytopseudomonas dryadis</name>
    <dbReference type="NCBI Taxonomy" id="2487520"/>
    <lineage>
        <taxon>Bacteria</taxon>
        <taxon>Pseudomonadati</taxon>
        <taxon>Pseudomonadota</taxon>
        <taxon>Gammaproteobacteria</taxon>
        <taxon>Pseudomonadales</taxon>
        <taxon>Pseudomonadaceae</taxon>
        <taxon>Phytopseudomonas</taxon>
    </lineage>
</organism>
<name>A0A4Q9R7V6_9GAMM</name>